<dbReference type="RefSeq" id="WP_146405988.1">
    <property type="nucleotide sequence ID" value="NZ_SJPU01000001.1"/>
</dbReference>
<dbReference type="EMBL" id="SJPU01000001">
    <property type="protein sequence ID" value="TWU19081.1"/>
    <property type="molecule type" value="Genomic_DNA"/>
</dbReference>
<organism evidence="1 2">
    <name type="scientific">Allorhodopirellula heiligendammensis</name>
    <dbReference type="NCBI Taxonomy" id="2714739"/>
    <lineage>
        <taxon>Bacteria</taxon>
        <taxon>Pseudomonadati</taxon>
        <taxon>Planctomycetota</taxon>
        <taxon>Planctomycetia</taxon>
        <taxon>Pirellulales</taxon>
        <taxon>Pirellulaceae</taxon>
        <taxon>Allorhodopirellula</taxon>
    </lineage>
</organism>
<evidence type="ECO:0000313" key="1">
    <source>
        <dbReference type="EMBL" id="TWU19081.1"/>
    </source>
</evidence>
<dbReference type="Proteomes" id="UP000319908">
    <property type="component" value="Unassembled WGS sequence"/>
</dbReference>
<reference evidence="1 2" key="1">
    <citation type="journal article" date="2020" name="Antonie Van Leeuwenhoek">
        <title>Rhodopirellula heiligendammensis sp. nov., Rhodopirellula pilleata sp. nov., and Rhodopirellula solitaria sp. nov. isolated from natural or artificial marine surfaces in Northern Germany and California, USA, and emended description of the genus Rhodopirellula.</title>
        <authorList>
            <person name="Kallscheuer N."/>
            <person name="Wiegand S."/>
            <person name="Jogler M."/>
            <person name="Boedeker C."/>
            <person name="Peeters S.H."/>
            <person name="Rast P."/>
            <person name="Heuer A."/>
            <person name="Jetten M.S.M."/>
            <person name="Rohde M."/>
            <person name="Jogler C."/>
        </authorList>
    </citation>
    <scope>NUCLEOTIDE SEQUENCE [LARGE SCALE GENOMIC DNA]</scope>
    <source>
        <strain evidence="1 2">Poly21</strain>
    </source>
</reference>
<name>A0A5C6C6H2_9BACT</name>
<keyword evidence="2" id="KW-1185">Reference proteome</keyword>
<protein>
    <submittedName>
        <fullName evidence="1">Uncharacterized protein</fullName>
    </submittedName>
</protein>
<sequence length="93" mass="9971">MSFIHILRFQTLLVSSVCMPAAAWCSEDGCGSGPAVSAAVQVDAGDTSSSSLSRVYLDLDIDSDNNDGLLLPYSLLIFNTLALSSMLHILERY</sequence>
<gene>
    <name evidence="1" type="ORF">Poly21_12520</name>
</gene>
<dbReference type="AlphaFoldDB" id="A0A5C6C6H2"/>
<comment type="caution">
    <text evidence="1">The sequence shown here is derived from an EMBL/GenBank/DDBJ whole genome shotgun (WGS) entry which is preliminary data.</text>
</comment>
<evidence type="ECO:0000313" key="2">
    <source>
        <dbReference type="Proteomes" id="UP000319908"/>
    </source>
</evidence>
<proteinExistence type="predicted"/>
<accession>A0A5C6C6H2</accession>